<dbReference type="Proteomes" id="UP000078292">
    <property type="component" value="Unassembled WGS sequence"/>
</dbReference>
<evidence type="ECO:0000313" key="2">
    <source>
        <dbReference type="Proteomes" id="UP000078292"/>
    </source>
</evidence>
<proteinExistence type="predicted"/>
<protein>
    <recommendedName>
        <fullName evidence="3">DUF1918 domain-containing protein</fullName>
    </recommendedName>
</protein>
<accession>A0A1B7LXT4</accession>
<evidence type="ECO:0008006" key="3">
    <source>
        <dbReference type="Google" id="ProtNLM"/>
    </source>
</evidence>
<sequence>MKLGPGQRVIATANLRFGLFTSVPQGMTGTIVEVGGFFTTRCYVQWDNGEQGEVAGNLLAPIRR</sequence>
<organism evidence="1 2">
    <name type="scientific">Enteractinococcus helveticum</name>
    <dbReference type="NCBI Taxonomy" id="1837282"/>
    <lineage>
        <taxon>Bacteria</taxon>
        <taxon>Bacillati</taxon>
        <taxon>Actinomycetota</taxon>
        <taxon>Actinomycetes</taxon>
        <taxon>Micrococcales</taxon>
        <taxon>Micrococcaceae</taxon>
    </lineage>
</organism>
<dbReference type="AlphaFoldDB" id="A0A1B7LXT4"/>
<comment type="caution">
    <text evidence="1">The sequence shown here is derived from an EMBL/GenBank/DDBJ whole genome shotgun (WGS) entry which is preliminary data.</text>
</comment>
<reference evidence="1 2" key="1">
    <citation type="submission" date="2016-04" db="EMBL/GenBank/DDBJ databases">
        <title>First whole genome shotgun sequence of the bacterium Enteractinococcus sp. strain UASWS1574.</title>
        <authorList>
            <person name="Crovadore J."/>
            <person name="Chablais R."/>
            <person name="Lefort F."/>
        </authorList>
    </citation>
    <scope>NUCLEOTIDE SEQUENCE [LARGE SCALE GENOMIC DNA]</scope>
    <source>
        <strain evidence="1 2">UASWS1574</strain>
    </source>
</reference>
<keyword evidence="2" id="KW-1185">Reference proteome</keyword>
<dbReference type="EMBL" id="LXEY01000021">
    <property type="protein sequence ID" value="OAV59984.1"/>
    <property type="molecule type" value="Genomic_DNA"/>
</dbReference>
<dbReference type="RefSeq" id="WP_043058459.1">
    <property type="nucleotide sequence ID" value="NZ_LXEY01000021.1"/>
</dbReference>
<gene>
    <name evidence="1" type="ORF">A6F49_14710</name>
</gene>
<name>A0A1B7LXT4_9MICC</name>
<evidence type="ECO:0000313" key="1">
    <source>
        <dbReference type="EMBL" id="OAV59984.1"/>
    </source>
</evidence>